<evidence type="ECO:0000256" key="1">
    <source>
        <dbReference type="SAM" id="Phobius"/>
    </source>
</evidence>
<name>A0A9D1LZ24_9FIRM</name>
<feature type="transmembrane region" description="Helical" evidence="1">
    <location>
        <begin position="28"/>
        <end position="47"/>
    </location>
</feature>
<feature type="transmembrane region" description="Helical" evidence="1">
    <location>
        <begin position="129"/>
        <end position="148"/>
    </location>
</feature>
<comment type="caution">
    <text evidence="2">The sequence shown here is derived from an EMBL/GenBank/DDBJ whole genome shotgun (WGS) entry which is preliminary data.</text>
</comment>
<sequence>MSIFAKSGNNMTPLEKLRRSSHELSSPASVAICGMLLALRVVLGYYANFTLAAFPGVKFSLVFIPTAICGMILGPVPTAIMGGCGDMLSFFLNSTGGAYFPGWTINAALSGLVYGMLLYKNNATLPRVIISKLIITIFVELLLGTFWLTVQYGFPYFEYLAARALKQLVTTPFEIIVIFSLVSVVKKAKLVRAKT</sequence>
<reference evidence="2" key="2">
    <citation type="journal article" date="2021" name="PeerJ">
        <title>Extensive microbial diversity within the chicken gut microbiome revealed by metagenomics and culture.</title>
        <authorList>
            <person name="Gilroy R."/>
            <person name="Ravi A."/>
            <person name="Getino M."/>
            <person name="Pursley I."/>
            <person name="Horton D.L."/>
            <person name="Alikhan N.F."/>
            <person name="Baker D."/>
            <person name="Gharbi K."/>
            <person name="Hall N."/>
            <person name="Watson M."/>
            <person name="Adriaenssens E.M."/>
            <person name="Foster-Nyarko E."/>
            <person name="Jarju S."/>
            <person name="Secka A."/>
            <person name="Antonio M."/>
            <person name="Oren A."/>
            <person name="Chaudhuri R.R."/>
            <person name="La Ragione R."/>
            <person name="Hildebrand F."/>
            <person name="Pallen M.J."/>
        </authorList>
    </citation>
    <scope>NUCLEOTIDE SEQUENCE</scope>
    <source>
        <strain evidence="2">ChiGjej1B1-1684</strain>
    </source>
</reference>
<dbReference type="InterPro" id="IPR024529">
    <property type="entry name" value="ECF_trnsprt_substrate-spec"/>
</dbReference>
<keyword evidence="1" id="KW-0472">Membrane</keyword>
<dbReference type="InterPro" id="IPR030949">
    <property type="entry name" value="ECF_S_folate_fam"/>
</dbReference>
<dbReference type="Gene3D" id="1.10.1760.20">
    <property type="match status" value="1"/>
</dbReference>
<reference evidence="2" key="1">
    <citation type="submission" date="2020-10" db="EMBL/GenBank/DDBJ databases">
        <authorList>
            <person name="Gilroy R."/>
        </authorList>
    </citation>
    <scope>NUCLEOTIDE SEQUENCE</scope>
    <source>
        <strain evidence="2">ChiGjej1B1-1684</strain>
    </source>
</reference>
<gene>
    <name evidence="2" type="ORF">IAD22_07150</name>
</gene>
<protein>
    <submittedName>
        <fullName evidence="2">Folate family ECF transporter S component</fullName>
    </submittedName>
</protein>
<keyword evidence="1" id="KW-1133">Transmembrane helix</keyword>
<feature type="transmembrane region" description="Helical" evidence="1">
    <location>
        <begin position="168"/>
        <end position="185"/>
    </location>
</feature>
<proteinExistence type="predicted"/>
<feature type="transmembrane region" description="Helical" evidence="1">
    <location>
        <begin position="100"/>
        <end position="117"/>
    </location>
</feature>
<dbReference type="Pfam" id="PF12822">
    <property type="entry name" value="ECF_trnsprt"/>
    <property type="match status" value="1"/>
</dbReference>
<accession>A0A9D1LZ24</accession>
<keyword evidence="1" id="KW-0812">Transmembrane</keyword>
<dbReference type="EMBL" id="DVNG01000107">
    <property type="protein sequence ID" value="HIU50773.1"/>
    <property type="molecule type" value="Genomic_DNA"/>
</dbReference>
<dbReference type="AlphaFoldDB" id="A0A9D1LZ24"/>
<dbReference type="GO" id="GO:0022857">
    <property type="term" value="F:transmembrane transporter activity"/>
    <property type="evidence" value="ECO:0007669"/>
    <property type="project" value="InterPro"/>
</dbReference>
<organism evidence="2 3">
    <name type="scientific">Candidatus Limousia pullorum</name>
    <dbReference type="NCBI Taxonomy" id="2840860"/>
    <lineage>
        <taxon>Bacteria</taxon>
        <taxon>Bacillati</taxon>
        <taxon>Bacillota</taxon>
        <taxon>Clostridia</taxon>
        <taxon>Eubacteriales</taxon>
        <taxon>Oscillospiraceae</taxon>
        <taxon>Oscillospiraceae incertae sedis</taxon>
        <taxon>Candidatus Limousia</taxon>
    </lineage>
</organism>
<evidence type="ECO:0000313" key="2">
    <source>
        <dbReference type="EMBL" id="HIU50773.1"/>
    </source>
</evidence>
<evidence type="ECO:0000313" key="3">
    <source>
        <dbReference type="Proteomes" id="UP000824118"/>
    </source>
</evidence>
<feature type="transmembrane region" description="Helical" evidence="1">
    <location>
        <begin position="59"/>
        <end position="80"/>
    </location>
</feature>
<dbReference type="Proteomes" id="UP000824118">
    <property type="component" value="Unassembled WGS sequence"/>
</dbReference>
<dbReference type="NCBIfam" id="TIGR04518">
    <property type="entry name" value="ECF_S_folT_fam"/>
    <property type="match status" value="1"/>
</dbReference>